<organism evidence="2">
    <name type="scientific">Wolbachia endosymbiont of Armadillidium arcangelii</name>
    <dbReference type="NCBI Taxonomy" id="3158571"/>
    <lineage>
        <taxon>Bacteria</taxon>
        <taxon>Pseudomonadati</taxon>
        <taxon>Pseudomonadota</taxon>
        <taxon>Alphaproteobacteria</taxon>
        <taxon>Rickettsiales</taxon>
        <taxon>Anaplasmataceae</taxon>
        <taxon>Wolbachieae</taxon>
        <taxon>Wolbachia</taxon>
    </lineage>
</organism>
<feature type="compositionally biased region" description="Polar residues" evidence="1">
    <location>
        <begin position="462"/>
        <end position="483"/>
    </location>
</feature>
<sequence length="515" mass="58752">MPIETKRQAEVLKKLQDVIKYTDHDIAAGRKLAVKRWVETYIENIKFFKDDKLQFLYNIFQDENCWSGIRLNNAVLGQRLTEEKIGEIDNPLRRYEIASSYCVVEKIPSLFKEQFDSYKRSFSSNAVDGNGHSVKDDNKYILNSLLYGMKRRDPVLSFWIDRESGELKQPSNASEGFDSAVKLKWSEGVEYFYKEILKENQDMAEKKLTEAIIALSHVQAIEEDAPILDFCIRNIANKDTLLQKLSKKDKGVYSLFAQLIDSCFFDTVHDLVQCWCYEEVSARRDHSEKILSQDKYDLLLYSLSNVMLENPESSVQARSLIMEIWKCDCFIEYRKTSVNISNCTVPIKSVLGGLIINWKREDSHESDREIEKKEILDMMLFAKDCFPEKFESFKKIITKNLRLCDREGMEESIDYGNLAEELFSELEKTTLPPRSDGHQYSLRPRSQACGSKKATLPLDGSGSHSQSTLKSSDTSGFFSQESPSELGKASSPLDGSNPQSMLGSPSVSGVSGHSK</sequence>
<proteinExistence type="predicted"/>
<feature type="region of interest" description="Disordered" evidence="1">
    <location>
        <begin position="430"/>
        <end position="515"/>
    </location>
</feature>
<feature type="compositionally biased region" description="Low complexity" evidence="1">
    <location>
        <begin position="500"/>
        <end position="515"/>
    </location>
</feature>
<dbReference type="RefSeq" id="WP_349967821.1">
    <property type="nucleotide sequence ID" value="NZ_CP157942.1"/>
</dbReference>
<evidence type="ECO:0000313" key="2">
    <source>
        <dbReference type="EMBL" id="XBS67276.1"/>
    </source>
</evidence>
<gene>
    <name evidence="2" type="ORF">ABLO99_00855</name>
</gene>
<evidence type="ECO:0000256" key="1">
    <source>
        <dbReference type="SAM" id="MobiDB-lite"/>
    </source>
</evidence>
<name>A0AAU7Q521_9RICK</name>
<protein>
    <submittedName>
        <fullName evidence="2">Cytoplasmic incompatibility factor CifA</fullName>
    </submittedName>
</protein>
<dbReference type="AlphaFoldDB" id="A0AAU7Q521"/>
<accession>A0AAU7Q521</accession>
<dbReference type="EMBL" id="CP157942">
    <property type="protein sequence ID" value="XBS67276.1"/>
    <property type="molecule type" value="Genomic_DNA"/>
</dbReference>
<reference evidence="2" key="1">
    <citation type="submission" date="2024-06" db="EMBL/GenBank/DDBJ databases">
        <authorList>
            <person name="Dussert Y."/>
            <person name="Peccoud J."/>
            <person name="Pigeault R."/>
        </authorList>
    </citation>
    <scope>NUCLEOTIDE SEQUENCE</scope>
    <source>
        <strain evidence="2">WArc</strain>
    </source>
</reference>